<gene>
    <name evidence="4" type="ORF">Tco_0838906</name>
</gene>
<reference evidence="4" key="1">
    <citation type="journal article" date="2022" name="Int. J. Mol. Sci.">
        <title>Draft Genome of Tanacetum Coccineum: Genomic Comparison of Closely Related Tanacetum-Family Plants.</title>
        <authorList>
            <person name="Yamashiro T."/>
            <person name="Shiraishi A."/>
            <person name="Nakayama K."/>
            <person name="Satake H."/>
        </authorList>
    </citation>
    <scope>NUCLEOTIDE SEQUENCE</scope>
</reference>
<name>A0ABQ5AQY6_9ASTR</name>
<dbReference type="Proteomes" id="UP001151760">
    <property type="component" value="Unassembled WGS sequence"/>
</dbReference>
<proteinExistence type="predicted"/>
<keyword evidence="1" id="KW-0175">Coiled coil</keyword>
<feature type="region of interest" description="Disordered" evidence="2">
    <location>
        <begin position="331"/>
        <end position="354"/>
    </location>
</feature>
<evidence type="ECO:0000259" key="3">
    <source>
        <dbReference type="Pfam" id="PF23007"/>
    </source>
</evidence>
<reference evidence="4" key="2">
    <citation type="submission" date="2022-01" db="EMBL/GenBank/DDBJ databases">
        <authorList>
            <person name="Yamashiro T."/>
            <person name="Shiraishi A."/>
            <person name="Satake H."/>
            <person name="Nakayama K."/>
        </authorList>
    </citation>
    <scope>NUCLEOTIDE SEQUENCE</scope>
</reference>
<dbReference type="InterPro" id="IPR054506">
    <property type="entry name" value="DnaA_N-like_STI"/>
</dbReference>
<keyword evidence="5" id="KW-1185">Reference proteome</keyword>
<dbReference type="Pfam" id="PF23007">
    <property type="entry name" value="DnaA_N-like_STI"/>
    <property type="match status" value="1"/>
</dbReference>
<feature type="domain" description="STICHEL DnaA-N-like alpha-beta" evidence="3">
    <location>
        <begin position="134"/>
        <end position="183"/>
    </location>
</feature>
<protein>
    <recommendedName>
        <fullName evidence="3">STICHEL DnaA-N-like alpha-beta domain-containing protein</fullName>
    </recommendedName>
</protein>
<sequence length="450" mass="50272">MDLGIDPMVLMSQMATLIMDIIAGTYQVVEARYGDSVFNGRNLTEAELERLKHALKLLSEAEKQLRFSTERSTWFTAFLLQLGSVPSTDPTPSGSSRRQSSRTTDDEPSATFKDIYFQKQKADSQYTPQKSTPTSISDDKGTLVAYIVFRNKDIKSRAERFLSSITNSFETVLRRNIEVKIILLSDNETTPDSGEPDVPTNGLTQKQIGSTAMDDCSVSNSHKEPLMVSGSPLVLAEGSALKGKKSGNPVQRIESIIHEQRLETAWLQTAEKGTPGSLNRLKPERNQVLPQDSSVQMASIDPSQQQWEDELTRELNLLKINERKAISKEYSGNQYPKTPSLHDSKSKGYESGSGGGGCFCFNKPRQNRRGKMKPEPQLVHESCKIFFVSGSVGKWETEHRSRRSSNVEEIERDPVGLLPQLTEPLPSYWLETFIYPISPQGNGDVFLLDL</sequence>
<feature type="region of interest" description="Disordered" evidence="2">
    <location>
        <begin position="86"/>
        <end position="110"/>
    </location>
</feature>
<organism evidence="4 5">
    <name type="scientific">Tanacetum coccineum</name>
    <dbReference type="NCBI Taxonomy" id="301880"/>
    <lineage>
        <taxon>Eukaryota</taxon>
        <taxon>Viridiplantae</taxon>
        <taxon>Streptophyta</taxon>
        <taxon>Embryophyta</taxon>
        <taxon>Tracheophyta</taxon>
        <taxon>Spermatophyta</taxon>
        <taxon>Magnoliopsida</taxon>
        <taxon>eudicotyledons</taxon>
        <taxon>Gunneridae</taxon>
        <taxon>Pentapetalae</taxon>
        <taxon>asterids</taxon>
        <taxon>campanulids</taxon>
        <taxon>Asterales</taxon>
        <taxon>Asteraceae</taxon>
        <taxon>Asteroideae</taxon>
        <taxon>Anthemideae</taxon>
        <taxon>Anthemidinae</taxon>
        <taxon>Tanacetum</taxon>
    </lineage>
</organism>
<feature type="compositionally biased region" description="Low complexity" evidence="2">
    <location>
        <begin position="93"/>
        <end position="102"/>
    </location>
</feature>
<evidence type="ECO:0000256" key="2">
    <source>
        <dbReference type="SAM" id="MobiDB-lite"/>
    </source>
</evidence>
<evidence type="ECO:0000256" key="1">
    <source>
        <dbReference type="SAM" id="Coils"/>
    </source>
</evidence>
<comment type="caution">
    <text evidence="4">The sequence shown here is derived from an EMBL/GenBank/DDBJ whole genome shotgun (WGS) entry which is preliminary data.</text>
</comment>
<dbReference type="EMBL" id="BQNB010012509">
    <property type="protein sequence ID" value="GJT04444.1"/>
    <property type="molecule type" value="Genomic_DNA"/>
</dbReference>
<evidence type="ECO:0000313" key="4">
    <source>
        <dbReference type="EMBL" id="GJT04444.1"/>
    </source>
</evidence>
<accession>A0ABQ5AQY6</accession>
<evidence type="ECO:0000313" key="5">
    <source>
        <dbReference type="Proteomes" id="UP001151760"/>
    </source>
</evidence>
<feature type="coiled-coil region" evidence="1">
    <location>
        <begin position="41"/>
        <end position="71"/>
    </location>
</feature>